<dbReference type="GO" id="GO:0005737">
    <property type="term" value="C:cytoplasm"/>
    <property type="evidence" value="ECO:0007669"/>
    <property type="project" value="TreeGrafter"/>
</dbReference>
<proteinExistence type="predicted"/>
<keyword evidence="3" id="KW-1185">Reference proteome</keyword>
<dbReference type="InterPro" id="IPR016181">
    <property type="entry name" value="Acyl_CoA_acyltransferase"/>
</dbReference>
<dbReference type="GO" id="GO:1990189">
    <property type="term" value="F:protein N-terminal-serine acetyltransferase activity"/>
    <property type="evidence" value="ECO:0007669"/>
    <property type="project" value="TreeGrafter"/>
</dbReference>
<dbReference type="InterPro" id="IPR051908">
    <property type="entry name" value="Ribosomal_N-acetyltransferase"/>
</dbReference>
<protein>
    <submittedName>
        <fullName evidence="2">GNAT family N-acetyltransferase</fullName>
    </submittedName>
</protein>
<comment type="caution">
    <text evidence="2">The sequence shown here is derived from an EMBL/GenBank/DDBJ whole genome shotgun (WGS) entry which is preliminary data.</text>
</comment>
<dbReference type="PANTHER" id="PTHR43441">
    <property type="entry name" value="RIBOSOMAL-PROTEIN-SERINE ACETYLTRANSFERASE"/>
    <property type="match status" value="1"/>
</dbReference>
<organism evidence="2 3">
    <name type="scientific">Streptomyces tateyamensis</name>
    <dbReference type="NCBI Taxonomy" id="565073"/>
    <lineage>
        <taxon>Bacteria</taxon>
        <taxon>Bacillati</taxon>
        <taxon>Actinomycetota</taxon>
        <taxon>Actinomycetes</taxon>
        <taxon>Kitasatosporales</taxon>
        <taxon>Streptomycetaceae</taxon>
        <taxon>Streptomyces</taxon>
    </lineage>
</organism>
<dbReference type="Gene3D" id="3.40.630.30">
    <property type="match status" value="1"/>
</dbReference>
<dbReference type="EMBL" id="PYBW01000038">
    <property type="protein sequence ID" value="PYC80879.1"/>
    <property type="molecule type" value="Genomic_DNA"/>
</dbReference>
<dbReference type="PROSITE" id="PS51186">
    <property type="entry name" value="GNAT"/>
    <property type="match status" value="1"/>
</dbReference>
<dbReference type="PANTHER" id="PTHR43441:SF10">
    <property type="entry name" value="ACETYLTRANSFERASE"/>
    <property type="match status" value="1"/>
</dbReference>
<reference evidence="2 3" key="1">
    <citation type="submission" date="2018-03" db="EMBL/GenBank/DDBJ databases">
        <title>Bioinformatic expansion and discovery of thiopeptide antibiotics.</title>
        <authorList>
            <person name="Schwalen C.J."/>
            <person name="Hudson G.A."/>
            <person name="Mitchell D.A."/>
        </authorList>
    </citation>
    <scope>NUCLEOTIDE SEQUENCE [LARGE SCALE GENOMIC DNA]</scope>
    <source>
        <strain evidence="2 3">ATCC 21389</strain>
    </source>
</reference>
<evidence type="ECO:0000259" key="1">
    <source>
        <dbReference type="PROSITE" id="PS51186"/>
    </source>
</evidence>
<dbReference type="CDD" id="cd04301">
    <property type="entry name" value="NAT_SF"/>
    <property type="match status" value="1"/>
</dbReference>
<keyword evidence="2" id="KW-0808">Transferase</keyword>
<dbReference type="GO" id="GO:0008999">
    <property type="term" value="F:protein-N-terminal-alanine acetyltransferase activity"/>
    <property type="evidence" value="ECO:0007669"/>
    <property type="project" value="TreeGrafter"/>
</dbReference>
<evidence type="ECO:0000313" key="2">
    <source>
        <dbReference type="EMBL" id="PYC80879.1"/>
    </source>
</evidence>
<feature type="domain" description="N-acetyltransferase" evidence="1">
    <location>
        <begin position="7"/>
        <end position="171"/>
    </location>
</feature>
<dbReference type="RefSeq" id="WP_110668670.1">
    <property type="nucleotide sequence ID" value="NZ_PYBW01000038.1"/>
</dbReference>
<name>A0A2V4NMB0_9ACTN</name>
<accession>A0A2V4NMB0</accession>
<gene>
    <name evidence="2" type="ORF">C7C46_12100</name>
</gene>
<sequence length="177" mass="19404">MLQGTHLTLRARQEADVPVLHAELYEDVLTRSRGDTRPWRPIPPGSPHSPYAVGEPTDDAAPFSVVETASGELVGAALLWGIDSHNRSGHLGLSLRPGFRGRGYGADLVRVLCRYGFAVRGLHRLQVETLADNEPMLRAAAQAGFTVEGRARSAAWVCGEWLDVVMLGLLAEEWRRQ</sequence>
<dbReference type="AlphaFoldDB" id="A0A2V4NMB0"/>
<dbReference type="OrthoDB" id="9814648at2"/>
<dbReference type="SUPFAM" id="SSF55729">
    <property type="entry name" value="Acyl-CoA N-acyltransferases (Nat)"/>
    <property type="match status" value="1"/>
</dbReference>
<dbReference type="Pfam" id="PF13302">
    <property type="entry name" value="Acetyltransf_3"/>
    <property type="match status" value="1"/>
</dbReference>
<dbReference type="InterPro" id="IPR000182">
    <property type="entry name" value="GNAT_dom"/>
</dbReference>
<evidence type="ECO:0000313" key="3">
    <source>
        <dbReference type="Proteomes" id="UP000248039"/>
    </source>
</evidence>
<dbReference type="Proteomes" id="UP000248039">
    <property type="component" value="Unassembled WGS sequence"/>
</dbReference>